<gene>
    <name evidence="1" type="ORF">OCBIM_22020544mg</name>
</gene>
<protein>
    <submittedName>
        <fullName evidence="1">Uncharacterized protein</fullName>
    </submittedName>
</protein>
<proteinExistence type="predicted"/>
<dbReference type="GO" id="GO:0005524">
    <property type="term" value="F:ATP binding"/>
    <property type="evidence" value="ECO:0007669"/>
    <property type="project" value="InterPro"/>
</dbReference>
<dbReference type="PANTHER" id="PTHR11130">
    <property type="entry name" value="GLUTATHIONE SYNTHETASE"/>
    <property type="match status" value="1"/>
</dbReference>
<dbReference type="GO" id="GO:0043295">
    <property type="term" value="F:glutathione binding"/>
    <property type="evidence" value="ECO:0007669"/>
    <property type="project" value="TreeGrafter"/>
</dbReference>
<dbReference type="Pfam" id="PF03917">
    <property type="entry name" value="GSH_synth_ATP"/>
    <property type="match status" value="1"/>
</dbReference>
<dbReference type="PANTHER" id="PTHR11130:SF0">
    <property type="entry name" value="GLUTATHIONE SYNTHETASE"/>
    <property type="match status" value="1"/>
</dbReference>
<accession>A0A0L8H9A3</accession>
<feature type="non-terminal residue" evidence="1">
    <location>
        <position position="91"/>
    </location>
</feature>
<dbReference type="SUPFAM" id="SSF56059">
    <property type="entry name" value="Glutathione synthetase ATP-binding domain-like"/>
    <property type="match status" value="1"/>
</dbReference>
<dbReference type="InterPro" id="IPR005615">
    <property type="entry name" value="Glutathione_synthase"/>
</dbReference>
<sequence length="91" mass="10354">MAFFMLNSDYSRINIPKLKEKTTYWAMCHGILMGTKGSVASSYCSDHAPFALFPSVILRSLLEEAYSVQVDFNLLIHKVAHDYNFLCNSLK</sequence>
<dbReference type="GO" id="GO:0004363">
    <property type="term" value="F:glutathione synthase activity"/>
    <property type="evidence" value="ECO:0007669"/>
    <property type="project" value="InterPro"/>
</dbReference>
<dbReference type="STRING" id="37653.A0A0L8H9A3"/>
<name>A0A0L8H9A3_OCTBM</name>
<evidence type="ECO:0000313" key="1">
    <source>
        <dbReference type="EMBL" id="KOF85335.1"/>
    </source>
</evidence>
<dbReference type="GO" id="GO:0005829">
    <property type="term" value="C:cytosol"/>
    <property type="evidence" value="ECO:0007669"/>
    <property type="project" value="TreeGrafter"/>
</dbReference>
<dbReference type="OrthoDB" id="2020073at2759"/>
<dbReference type="Gene3D" id="3.30.1490.80">
    <property type="match status" value="1"/>
</dbReference>
<dbReference type="InterPro" id="IPR014049">
    <property type="entry name" value="Glutathione_synthase_N_euk"/>
</dbReference>
<organism evidence="1">
    <name type="scientific">Octopus bimaculoides</name>
    <name type="common">California two-spotted octopus</name>
    <dbReference type="NCBI Taxonomy" id="37653"/>
    <lineage>
        <taxon>Eukaryota</taxon>
        <taxon>Metazoa</taxon>
        <taxon>Spiralia</taxon>
        <taxon>Lophotrochozoa</taxon>
        <taxon>Mollusca</taxon>
        <taxon>Cephalopoda</taxon>
        <taxon>Coleoidea</taxon>
        <taxon>Octopodiformes</taxon>
        <taxon>Octopoda</taxon>
        <taxon>Incirrata</taxon>
        <taxon>Octopodidae</taxon>
        <taxon>Octopus</taxon>
    </lineage>
</organism>
<dbReference type="AlphaFoldDB" id="A0A0L8H9A3"/>
<reference evidence="1" key="1">
    <citation type="submission" date="2015-07" db="EMBL/GenBank/DDBJ databases">
        <title>MeaNS - Measles Nucleotide Surveillance Program.</title>
        <authorList>
            <person name="Tran T."/>
            <person name="Druce J."/>
        </authorList>
    </citation>
    <scope>NUCLEOTIDE SEQUENCE</scope>
    <source>
        <strain evidence="1">UCB-OBI-ISO-001</strain>
        <tissue evidence="1">Gonad</tissue>
    </source>
</reference>
<dbReference type="EMBL" id="KQ418922">
    <property type="protein sequence ID" value="KOF85335.1"/>
    <property type="molecule type" value="Genomic_DNA"/>
</dbReference>